<keyword evidence="1" id="KW-0456">Lyase</keyword>
<reference evidence="3" key="1">
    <citation type="journal article" date="2020" name="mSystems">
        <title>Genome- and Community-Level Interaction Insights into Carbon Utilization and Element Cycling Functions of Hydrothermarchaeota in Hydrothermal Sediment.</title>
        <authorList>
            <person name="Zhou Z."/>
            <person name="Liu Y."/>
            <person name="Xu W."/>
            <person name="Pan J."/>
            <person name="Luo Z.H."/>
            <person name="Li M."/>
        </authorList>
    </citation>
    <scope>NUCLEOTIDE SEQUENCE [LARGE SCALE GENOMIC DNA]</scope>
    <source>
        <strain evidence="3">SpSt-885</strain>
    </source>
</reference>
<comment type="caution">
    <text evidence="3">The sequence shown here is derived from an EMBL/GenBank/DDBJ whole genome shotgun (WGS) entry which is preliminary data.</text>
</comment>
<dbReference type="PIRSF" id="PIRSF004966">
    <property type="entry name" value="UCP004966"/>
    <property type="match status" value="1"/>
</dbReference>
<dbReference type="EMBL" id="DTLS01000092">
    <property type="protein sequence ID" value="HGZ60237.1"/>
    <property type="molecule type" value="Genomic_DNA"/>
</dbReference>
<sequence length="133" mass="14320">MREKEIRVRIIVEGNAEGEILIYPKPISFLGEVDPKKGVFLSGGKEFSLKGKVFIFPNLRGSTVGSYVIYALRYYGNAPSAIIVSRADPILIAGAVLADIPLAEGISEDEISDIGKFSKAVLEGNVGLLKLLP</sequence>
<gene>
    <name evidence="3" type="ORF">ENW83_03405</name>
</gene>
<evidence type="ECO:0000256" key="1">
    <source>
        <dbReference type="ARBA" id="ARBA00023239"/>
    </source>
</evidence>
<dbReference type="InterPro" id="IPR002840">
    <property type="entry name" value="PMDh-S-like_dom"/>
</dbReference>
<protein>
    <submittedName>
        <fullName evidence="3">DUF126 domain-containing protein</fullName>
    </submittedName>
</protein>
<dbReference type="InterPro" id="IPR012016">
    <property type="entry name" value="PMDh-S-like"/>
</dbReference>
<feature type="domain" description="Phosphomevalonate dehydratase small subunit-like" evidence="2">
    <location>
        <begin position="27"/>
        <end position="102"/>
    </location>
</feature>
<dbReference type="GO" id="GO:0016829">
    <property type="term" value="F:lyase activity"/>
    <property type="evidence" value="ECO:0007669"/>
    <property type="project" value="UniProtKB-KW"/>
</dbReference>
<name>A0A7J3SL36_9CREN</name>
<organism evidence="3">
    <name type="scientific">Fervidicoccus fontis</name>
    <dbReference type="NCBI Taxonomy" id="683846"/>
    <lineage>
        <taxon>Archaea</taxon>
        <taxon>Thermoproteota</taxon>
        <taxon>Thermoprotei</taxon>
        <taxon>Fervidicoccales</taxon>
        <taxon>Fervidicoccaceae</taxon>
        <taxon>Fervidicoccus</taxon>
    </lineage>
</organism>
<proteinExistence type="predicted"/>
<dbReference type="AlphaFoldDB" id="A0A7J3SL36"/>
<dbReference type="Pfam" id="PF01989">
    <property type="entry name" value="AcnX_swivel_put"/>
    <property type="match status" value="1"/>
</dbReference>
<accession>A0A7J3SL36</accession>
<dbReference type="CDD" id="cd01356">
    <property type="entry name" value="AcnX_swivel"/>
    <property type="match status" value="1"/>
</dbReference>
<evidence type="ECO:0000313" key="3">
    <source>
        <dbReference type="EMBL" id="HGZ60237.1"/>
    </source>
</evidence>
<dbReference type="Gene3D" id="3.50.30.10">
    <property type="entry name" value="Phosphohistidine domain"/>
    <property type="match status" value="1"/>
</dbReference>
<dbReference type="SUPFAM" id="SSF52016">
    <property type="entry name" value="LeuD/IlvD-like"/>
    <property type="match status" value="1"/>
</dbReference>
<evidence type="ECO:0000259" key="2">
    <source>
        <dbReference type="Pfam" id="PF01989"/>
    </source>
</evidence>